<evidence type="ECO:0000256" key="11">
    <source>
        <dbReference type="HAMAP-Rule" id="MF_01633"/>
    </source>
</evidence>
<organism evidence="12 13">
    <name type="scientific">Hoylesella oralis ATCC 33269</name>
    <dbReference type="NCBI Taxonomy" id="873533"/>
    <lineage>
        <taxon>Bacteria</taxon>
        <taxon>Pseudomonadati</taxon>
        <taxon>Bacteroidota</taxon>
        <taxon>Bacteroidia</taxon>
        <taxon>Bacteroidales</taxon>
        <taxon>Prevotellaceae</taxon>
        <taxon>Hoylesella</taxon>
    </lineage>
</organism>
<dbReference type="Pfam" id="PF06508">
    <property type="entry name" value="QueC"/>
    <property type="match status" value="1"/>
</dbReference>
<comment type="caution">
    <text evidence="12">The sequence shown here is derived from an EMBL/GenBank/DDBJ whole genome shotgun (WGS) entry which is preliminary data.</text>
</comment>
<comment type="pathway">
    <text evidence="1 11">Purine metabolism; 7-cyano-7-deazaguanine biosynthesis.</text>
</comment>
<dbReference type="UniPathway" id="UPA00391"/>
<dbReference type="InterPro" id="IPR018317">
    <property type="entry name" value="QueC"/>
</dbReference>
<proteinExistence type="inferred from homology"/>
<accession>E7RTB1</accession>
<comment type="cofactor">
    <cofactor evidence="11">
        <name>Zn(2+)</name>
        <dbReference type="ChEBI" id="CHEBI:29105"/>
    </cofactor>
    <text evidence="11">Binds 1 zinc ion per subunit.</text>
</comment>
<evidence type="ECO:0000256" key="8">
    <source>
        <dbReference type="ARBA" id="ARBA00037993"/>
    </source>
</evidence>
<reference evidence="12" key="1">
    <citation type="submission" date="2011-01" db="EMBL/GenBank/DDBJ databases">
        <authorList>
            <person name="Muzny D."/>
            <person name="Qin X."/>
            <person name="Buhay C."/>
            <person name="Dugan-Rocha S."/>
            <person name="Ding Y."/>
            <person name="Chen G."/>
            <person name="Hawes A."/>
            <person name="Holder M."/>
            <person name="Jhangiani S."/>
            <person name="Johnson A."/>
            <person name="Khan Z."/>
            <person name="Li Z."/>
            <person name="Liu W."/>
            <person name="Liu X."/>
            <person name="Perez L."/>
            <person name="Shen H."/>
            <person name="Wang Q."/>
            <person name="Watt J."/>
            <person name="Xi L."/>
            <person name="Xin Y."/>
            <person name="Zhou J."/>
            <person name="Deng J."/>
            <person name="Jiang H."/>
            <person name="Liu Y."/>
            <person name="Qu J."/>
            <person name="Song X.-Z."/>
            <person name="Zhang L."/>
            <person name="Villasana D."/>
            <person name="Johnson A."/>
            <person name="Liu J."/>
            <person name="Liyanage D."/>
            <person name="Lorensuhewa L."/>
            <person name="Robinson T."/>
            <person name="Song A."/>
            <person name="Song B.-B."/>
            <person name="Dinh H."/>
            <person name="Thornton R."/>
            <person name="Coyle M."/>
            <person name="Francisco L."/>
            <person name="Jackson L."/>
            <person name="Javaid M."/>
            <person name="Korchina V."/>
            <person name="Kovar C."/>
            <person name="Mata R."/>
            <person name="Mathew T."/>
            <person name="Ngo R."/>
            <person name="Nguyen L."/>
            <person name="Nguyen N."/>
            <person name="Okwuonu G."/>
            <person name="Ongeri F."/>
            <person name="Pham C."/>
            <person name="Simmons D."/>
            <person name="Wilczek-Boney K."/>
            <person name="Hale W."/>
            <person name="Jakkamsetti A."/>
            <person name="Pham P."/>
            <person name="Ruth R."/>
            <person name="San Lucas F."/>
            <person name="Warren J."/>
            <person name="Zhang J."/>
            <person name="Zhao Z."/>
            <person name="Zhou C."/>
            <person name="Zhu D."/>
            <person name="Lee S."/>
            <person name="Bess C."/>
            <person name="Blankenburg K."/>
            <person name="Forbes L."/>
            <person name="Fu Q."/>
            <person name="Gubbala S."/>
            <person name="Hirani K."/>
            <person name="Jayaseelan J.C."/>
            <person name="Lara F."/>
            <person name="Munidasa M."/>
            <person name="Palculict T."/>
            <person name="Patil S."/>
            <person name="Pu L.-L."/>
            <person name="Saada N."/>
            <person name="Tang L."/>
            <person name="Weissenberger G."/>
            <person name="Zhu Y."/>
            <person name="Hemphill L."/>
            <person name="Shang Y."/>
            <person name="Youmans B."/>
            <person name="Ayvaz T."/>
            <person name="Ross M."/>
            <person name="Santibanez J."/>
            <person name="Aqrawi P."/>
            <person name="Gross S."/>
            <person name="Joshi V."/>
            <person name="Fowler G."/>
            <person name="Nazareth L."/>
            <person name="Reid J."/>
            <person name="Worley K."/>
            <person name="Petrosino J."/>
            <person name="Highlander S."/>
            <person name="Gibbs R."/>
        </authorList>
    </citation>
    <scope>NUCLEOTIDE SEQUENCE [LARGE SCALE GENOMIC DNA]</scope>
    <source>
        <strain evidence="12">ATCC 33269</strain>
    </source>
</reference>
<dbReference type="GO" id="GO:0005524">
    <property type="term" value="F:ATP binding"/>
    <property type="evidence" value="ECO:0007669"/>
    <property type="project" value="UniProtKB-UniRule"/>
</dbReference>
<dbReference type="eggNOG" id="COG0603">
    <property type="taxonomic scope" value="Bacteria"/>
</dbReference>
<dbReference type="EMBL" id="AEPE02000006">
    <property type="protein sequence ID" value="EFZ35917.1"/>
    <property type="molecule type" value="Genomic_DNA"/>
</dbReference>
<keyword evidence="3 11" id="KW-0479">Metal-binding</keyword>
<evidence type="ECO:0000256" key="6">
    <source>
        <dbReference type="ARBA" id="ARBA00022833"/>
    </source>
</evidence>
<evidence type="ECO:0000256" key="7">
    <source>
        <dbReference type="ARBA" id="ARBA00022840"/>
    </source>
</evidence>
<dbReference type="GO" id="GO:0008616">
    <property type="term" value="P:tRNA queuosine(34) biosynthetic process"/>
    <property type="evidence" value="ECO:0007669"/>
    <property type="project" value="UniProtKB-UniRule"/>
</dbReference>
<name>E7RTB1_9BACT</name>
<dbReference type="InterPro" id="IPR014729">
    <property type="entry name" value="Rossmann-like_a/b/a_fold"/>
</dbReference>
<evidence type="ECO:0000313" key="13">
    <source>
        <dbReference type="Proteomes" id="UP000005580"/>
    </source>
</evidence>
<keyword evidence="7 11" id="KW-0067">ATP-binding</keyword>
<dbReference type="HAMAP" id="MF_01633">
    <property type="entry name" value="QueC"/>
    <property type="match status" value="1"/>
</dbReference>
<dbReference type="GO" id="GO:0016879">
    <property type="term" value="F:ligase activity, forming carbon-nitrogen bonds"/>
    <property type="evidence" value="ECO:0007669"/>
    <property type="project" value="UniProtKB-UniRule"/>
</dbReference>
<dbReference type="PIRSF" id="PIRSF006293">
    <property type="entry name" value="ExsB"/>
    <property type="match status" value="1"/>
</dbReference>
<feature type="binding site" evidence="11">
    <location>
        <position position="191"/>
    </location>
    <ligand>
        <name>Zn(2+)</name>
        <dbReference type="ChEBI" id="CHEBI:29105"/>
    </ligand>
</feature>
<evidence type="ECO:0000256" key="4">
    <source>
        <dbReference type="ARBA" id="ARBA00022741"/>
    </source>
</evidence>
<evidence type="ECO:0000313" key="12">
    <source>
        <dbReference type="EMBL" id="EFZ35917.1"/>
    </source>
</evidence>
<dbReference type="AlphaFoldDB" id="E7RTB1"/>
<keyword evidence="2 11" id="KW-0436">Ligase</keyword>
<comment type="similarity">
    <text evidence="8 11">Belongs to the QueC family.</text>
</comment>
<comment type="function">
    <text evidence="11">Catalyzes the ATP-dependent conversion of 7-carboxy-7-deazaguanine (CDG) to 7-cyano-7-deazaguanine (preQ(0)).</text>
</comment>
<evidence type="ECO:0000256" key="5">
    <source>
        <dbReference type="ARBA" id="ARBA00022785"/>
    </source>
</evidence>
<keyword evidence="6 11" id="KW-0862">Zinc</keyword>
<evidence type="ECO:0000256" key="3">
    <source>
        <dbReference type="ARBA" id="ARBA00022723"/>
    </source>
</evidence>
<evidence type="ECO:0000256" key="9">
    <source>
        <dbReference type="ARBA" id="ARBA00039149"/>
    </source>
</evidence>
<dbReference type="Gene3D" id="3.40.50.620">
    <property type="entry name" value="HUPs"/>
    <property type="match status" value="1"/>
</dbReference>
<evidence type="ECO:0000256" key="2">
    <source>
        <dbReference type="ARBA" id="ARBA00022598"/>
    </source>
</evidence>
<sequence>MKDSVIIVSGGMDSVTMLYEYQDRIALGISFDYGSNHNAKEIPYARLHCKRLGIRHIVIDLGFVHQYFKSSLLEGADAIPEGSYNEGNMKSTVVPFRNGIMLSIAVGVAESHHLKYVMMANHGGDHAIYPDCRPDFVAAMSTAATAGTYEKVCVLAPYTGITKTDIARRGQKFGVNFAETWSCYKGGDKHCGHCGTCRERKEALAEAGIEDLTEYEER</sequence>
<keyword evidence="4 11" id="KW-0547">Nucleotide-binding</keyword>
<gene>
    <name evidence="12" type="primary">exsB</name>
    <name evidence="11" type="synonym">queC</name>
    <name evidence="12" type="ORF">HMPREF0663_11984</name>
</gene>
<evidence type="ECO:0000256" key="1">
    <source>
        <dbReference type="ARBA" id="ARBA00005061"/>
    </source>
</evidence>
<keyword evidence="5 11" id="KW-0671">Queuosine biosynthesis</keyword>
<dbReference type="STRING" id="28134.SAMN05444288_1183"/>
<dbReference type="HOGENOM" id="CLU_081854_1_0_10"/>
<dbReference type="CDD" id="cd01995">
    <property type="entry name" value="QueC-like"/>
    <property type="match status" value="1"/>
</dbReference>
<protein>
    <recommendedName>
        <fullName evidence="9 11">7-cyano-7-deazaguanine synthase</fullName>
        <ecNumber evidence="9 11">6.3.4.20</ecNumber>
    </recommendedName>
    <alternativeName>
        <fullName evidence="11">7-cyano-7-carbaguanine synthase</fullName>
    </alternativeName>
    <alternativeName>
        <fullName evidence="11">PreQ(0) synthase</fullName>
    </alternativeName>
    <alternativeName>
        <fullName evidence="11">Queuosine biosynthesis protein QueC</fullName>
    </alternativeName>
</protein>
<evidence type="ECO:0000256" key="10">
    <source>
        <dbReference type="ARBA" id="ARBA00047890"/>
    </source>
</evidence>
<dbReference type="GO" id="GO:0008270">
    <property type="term" value="F:zinc ion binding"/>
    <property type="evidence" value="ECO:0007669"/>
    <property type="project" value="UniProtKB-UniRule"/>
</dbReference>
<comment type="catalytic activity">
    <reaction evidence="10 11">
        <text>7-carboxy-7-carbaguanine + NH4(+) + 2 ATP = 7-cyano-7-carbaguanine + 2 AMP + 2 diphosphate + 2 H(+)</text>
        <dbReference type="Rhea" id="RHEA:27982"/>
        <dbReference type="ChEBI" id="CHEBI:15378"/>
        <dbReference type="ChEBI" id="CHEBI:28938"/>
        <dbReference type="ChEBI" id="CHEBI:30616"/>
        <dbReference type="ChEBI" id="CHEBI:33019"/>
        <dbReference type="ChEBI" id="CHEBI:45075"/>
        <dbReference type="ChEBI" id="CHEBI:61036"/>
        <dbReference type="ChEBI" id="CHEBI:456215"/>
        <dbReference type="EC" id="6.3.4.20"/>
    </reaction>
</comment>
<dbReference type="PANTHER" id="PTHR42914:SF1">
    <property type="entry name" value="7-CYANO-7-DEAZAGUANINE SYNTHASE"/>
    <property type="match status" value="1"/>
</dbReference>
<dbReference type="PANTHER" id="PTHR42914">
    <property type="entry name" value="7-CYANO-7-DEAZAGUANINE SYNTHASE"/>
    <property type="match status" value="1"/>
</dbReference>
<feature type="binding site" evidence="11">
    <location>
        <position position="194"/>
    </location>
    <ligand>
        <name>Zn(2+)</name>
        <dbReference type="ChEBI" id="CHEBI:29105"/>
    </ligand>
</feature>
<feature type="binding site" evidence="11">
    <location>
        <begin position="8"/>
        <end position="18"/>
    </location>
    <ligand>
        <name>ATP</name>
        <dbReference type="ChEBI" id="CHEBI:30616"/>
    </ligand>
</feature>
<dbReference type="SUPFAM" id="SSF52402">
    <property type="entry name" value="Adenine nucleotide alpha hydrolases-like"/>
    <property type="match status" value="1"/>
</dbReference>
<dbReference type="NCBIfam" id="TIGR00364">
    <property type="entry name" value="7-cyano-7-deazaguanine synthase QueC"/>
    <property type="match status" value="1"/>
</dbReference>
<dbReference type="EC" id="6.3.4.20" evidence="9 11"/>
<feature type="binding site" evidence="11">
    <location>
        <position position="197"/>
    </location>
    <ligand>
        <name>Zn(2+)</name>
        <dbReference type="ChEBI" id="CHEBI:29105"/>
    </ligand>
</feature>
<keyword evidence="13" id="KW-1185">Reference proteome</keyword>
<dbReference type="RefSeq" id="WP_004370181.1">
    <property type="nucleotide sequence ID" value="NZ_GL833119.1"/>
</dbReference>
<dbReference type="Proteomes" id="UP000005580">
    <property type="component" value="Unassembled WGS sequence"/>
</dbReference>
<feature type="binding site" evidence="11">
    <location>
        <position position="183"/>
    </location>
    <ligand>
        <name>Zn(2+)</name>
        <dbReference type="ChEBI" id="CHEBI:29105"/>
    </ligand>
</feature>